<dbReference type="AlphaFoldDB" id="Q8TPV9"/>
<dbReference type="HOGENOM" id="CLU_1763852_0_0_2"/>
<dbReference type="EMBL" id="AE010299">
    <property type="protein sequence ID" value="AAM05201.1"/>
    <property type="molecule type" value="Genomic_DNA"/>
</dbReference>
<proteinExistence type="predicted"/>
<organism evidence="1 2">
    <name type="scientific">Methanosarcina acetivorans (strain ATCC 35395 / DSM 2834 / JCM 12185 / C2A)</name>
    <dbReference type="NCBI Taxonomy" id="188937"/>
    <lineage>
        <taxon>Archaea</taxon>
        <taxon>Methanobacteriati</taxon>
        <taxon>Methanobacteriota</taxon>
        <taxon>Stenosarchaea group</taxon>
        <taxon>Methanomicrobia</taxon>
        <taxon>Methanosarcinales</taxon>
        <taxon>Methanosarcinaceae</taxon>
        <taxon>Methanosarcina</taxon>
    </lineage>
</organism>
<protein>
    <submittedName>
        <fullName evidence="1">Uncharacterized protein</fullName>
    </submittedName>
</protein>
<evidence type="ECO:0000313" key="2">
    <source>
        <dbReference type="Proteomes" id="UP000002487"/>
    </source>
</evidence>
<keyword evidence="2" id="KW-1185">Reference proteome</keyword>
<reference evidence="1 2" key="1">
    <citation type="journal article" date="2002" name="Genome Res.">
        <title>The genome of Methanosarcina acetivorans reveals extensive metabolic and physiological diversity.</title>
        <authorList>
            <person name="Galagan J.E."/>
            <person name="Nusbaum C."/>
            <person name="Roy A."/>
            <person name="Endrizzi M.G."/>
            <person name="Macdonald P."/>
            <person name="FitzHugh W."/>
            <person name="Calvo S."/>
            <person name="Engels R."/>
            <person name="Smirnov S."/>
            <person name="Atnoor D."/>
            <person name="Brown A."/>
            <person name="Allen N."/>
            <person name="Naylor J."/>
            <person name="Stange-Thomann N."/>
            <person name="DeArellano K."/>
            <person name="Johnson R."/>
            <person name="Linton L."/>
            <person name="McEwan P."/>
            <person name="McKernan K."/>
            <person name="Talamas J."/>
            <person name="Tirrell A."/>
            <person name="Ye W."/>
            <person name="Zimmer A."/>
            <person name="Barber R.D."/>
            <person name="Cann I."/>
            <person name="Graham D.E."/>
            <person name="Grahame D.A."/>
            <person name="Guss A."/>
            <person name="Hedderich R."/>
            <person name="Ingram-Smith C."/>
            <person name="Kuettner C.H."/>
            <person name="Krzycki J.A."/>
            <person name="Leigh J.A."/>
            <person name="Li W."/>
            <person name="Liu J."/>
            <person name="Mukhopadhyay B."/>
            <person name="Reeve J.N."/>
            <person name="Smith K."/>
            <person name="Springer T.A."/>
            <person name="Umayam L.A."/>
            <person name="White O."/>
            <person name="White R.H."/>
            <person name="de Macario E.C."/>
            <person name="Ferry J.G."/>
            <person name="Jarrell K.F."/>
            <person name="Jing H."/>
            <person name="Macario A.J.L."/>
            <person name="Paulsen I."/>
            <person name="Pritchett M."/>
            <person name="Sowers K.R."/>
            <person name="Swanson R.V."/>
            <person name="Zinder S.H."/>
            <person name="Lander E."/>
            <person name="Metcalf W.W."/>
            <person name="Birren B."/>
        </authorList>
    </citation>
    <scope>NUCLEOTIDE SEQUENCE [LARGE SCALE GENOMIC DNA]</scope>
    <source>
        <strain evidence="2">ATCC 35395 / DSM 2834 / JCM 12185 / C2A</strain>
    </source>
</reference>
<gene>
    <name evidence="1" type="ordered locus">MA_1795</name>
</gene>
<evidence type="ECO:0000313" key="1">
    <source>
        <dbReference type="EMBL" id="AAM05201.1"/>
    </source>
</evidence>
<sequence length="147" mass="16418">MGAGSSGPVSLFCQFLFPQTPLFPNSLSTNFPFLLIPFLPVSRFHFHSLPPILYPHSLPHSCSFGLNVEEWHQQSPPTPPSIYPSASLYIGFIENFQIEKLVMEIFSLILGASFPKSRLIKCVSGRESFSLFHSGKLRFLPGLIYGT</sequence>
<dbReference type="Proteomes" id="UP000002487">
    <property type="component" value="Chromosome"/>
</dbReference>
<dbReference type="KEGG" id="mac:MA_1795"/>
<dbReference type="EnsemblBacteria" id="AAM05201">
    <property type="protein sequence ID" value="AAM05201"/>
    <property type="gene ID" value="MA_1795"/>
</dbReference>
<accession>Q8TPV9</accession>
<name>Q8TPV9_METAC</name>
<dbReference type="InParanoid" id="Q8TPV9"/>